<keyword evidence="6 8" id="KW-1133">Transmembrane helix</keyword>
<dbReference type="Pfam" id="PF02028">
    <property type="entry name" value="BCCT"/>
    <property type="match status" value="1"/>
</dbReference>
<feature type="transmembrane region" description="Helical" evidence="8">
    <location>
        <begin position="154"/>
        <end position="173"/>
    </location>
</feature>
<comment type="caution">
    <text evidence="9">The sequence shown here is derived from an EMBL/GenBank/DDBJ whole genome shotgun (WGS) entry which is preliminary data.</text>
</comment>
<feature type="transmembrane region" description="Helical" evidence="8">
    <location>
        <begin position="54"/>
        <end position="74"/>
    </location>
</feature>
<keyword evidence="10" id="KW-1185">Reference proteome</keyword>
<feature type="transmembrane region" description="Helical" evidence="8">
    <location>
        <begin position="414"/>
        <end position="437"/>
    </location>
</feature>
<dbReference type="InterPro" id="IPR000060">
    <property type="entry name" value="BCCT_transptr"/>
</dbReference>
<evidence type="ECO:0000256" key="7">
    <source>
        <dbReference type="ARBA" id="ARBA00023136"/>
    </source>
</evidence>
<feature type="transmembrane region" description="Helical" evidence="8">
    <location>
        <begin position="94"/>
        <end position="114"/>
    </location>
</feature>
<organism evidence="9 10">
    <name type="scientific">Veillonella magna</name>
    <dbReference type="NCBI Taxonomy" id="464322"/>
    <lineage>
        <taxon>Bacteria</taxon>
        <taxon>Bacillati</taxon>
        <taxon>Bacillota</taxon>
        <taxon>Negativicutes</taxon>
        <taxon>Veillonellales</taxon>
        <taxon>Veillonellaceae</taxon>
        <taxon>Veillonella</taxon>
    </lineage>
</organism>
<feature type="transmembrane region" description="Helical" evidence="8">
    <location>
        <begin position="236"/>
        <end position="260"/>
    </location>
</feature>
<evidence type="ECO:0000256" key="8">
    <source>
        <dbReference type="SAM" id="Phobius"/>
    </source>
</evidence>
<dbReference type="Proteomes" id="UP000707138">
    <property type="component" value="Unassembled WGS sequence"/>
</dbReference>
<comment type="subcellular location">
    <subcellularLocation>
        <location evidence="1">Cell membrane</location>
        <topology evidence="1">Multi-pass membrane protein</topology>
    </subcellularLocation>
</comment>
<comment type="similarity">
    <text evidence="2">Belongs to the BCCT transporter (TC 2.A.15) family.</text>
</comment>
<dbReference type="PANTHER" id="PTHR30047">
    <property type="entry name" value="HIGH-AFFINITY CHOLINE TRANSPORT PROTEIN-RELATED"/>
    <property type="match status" value="1"/>
</dbReference>
<accession>A0ABS2GHV1</accession>
<gene>
    <name evidence="9" type="ORF">H6A01_08725</name>
</gene>
<dbReference type="PANTHER" id="PTHR30047:SF7">
    <property type="entry name" value="HIGH-AFFINITY CHOLINE TRANSPORT PROTEIN"/>
    <property type="match status" value="1"/>
</dbReference>
<evidence type="ECO:0000256" key="1">
    <source>
        <dbReference type="ARBA" id="ARBA00004651"/>
    </source>
</evidence>
<proteinExistence type="inferred from homology"/>
<feature type="transmembrane region" description="Helical" evidence="8">
    <location>
        <begin position="489"/>
        <end position="507"/>
    </location>
</feature>
<evidence type="ECO:0000256" key="3">
    <source>
        <dbReference type="ARBA" id="ARBA00022448"/>
    </source>
</evidence>
<feature type="transmembrane region" description="Helical" evidence="8">
    <location>
        <begin position="15"/>
        <end position="34"/>
    </location>
</feature>
<keyword evidence="4" id="KW-1003">Cell membrane</keyword>
<feature type="transmembrane region" description="Helical" evidence="8">
    <location>
        <begin position="194"/>
        <end position="224"/>
    </location>
</feature>
<evidence type="ECO:0000256" key="6">
    <source>
        <dbReference type="ARBA" id="ARBA00022989"/>
    </source>
</evidence>
<evidence type="ECO:0000256" key="5">
    <source>
        <dbReference type="ARBA" id="ARBA00022692"/>
    </source>
</evidence>
<feature type="transmembrane region" description="Helical" evidence="8">
    <location>
        <begin position="272"/>
        <end position="292"/>
    </location>
</feature>
<keyword evidence="5 8" id="KW-0812">Transmembrane</keyword>
<evidence type="ECO:0000256" key="2">
    <source>
        <dbReference type="ARBA" id="ARBA00005658"/>
    </source>
</evidence>
<evidence type="ECO:0000256" key="4">
    <source>
        <dbReference type="ARBA" id="ARBA00022475"/>
    </source>
</evidence>
<dbReference type="RefSeq" id="WP_205088326.1">
    <property type="nucleotide sequence ID" value="NZ_JACJLA010000019.1"/>
</dbReference>
<feature type="transmembrane region" description="Helical" evidence="8">
    <location>
        <begin position="458"/>
        <end position="477"/>
    </location>
</feature>
<feature type="transmembrane region" description="Helical" evidence="8">
    <location>
        <begin position="330"/>
        <end position="349"/>
    </location>
</feature>
<dbReference type="EMBL" id="JACJLA010000019">
    <property type="protein sequence ID" value="MBM6913402.1"/>
    <property type="molecule type" value="Genomic_DNA"/>
</dbReference>
<name>A0ABS2GHV1_9FIRM</name>
<protein>
    <submittedName>
        <fullName evidence="9">BCCT family transporter</fullName>
    </submittedName>
</protein>
<keyword evidence="3" id="KW-0813">Transport</keyword>
<feature type="transmembrane region" description="Helical" evidence="8">
    <location>
        <begin position="356"/>
        <end position="375"/>
    </location>
</feature>
<sequence length="533" mass="58344">MNTNEKKGLLSQIRWEVFIPSFLLVAGAAVMGLLNNDKLAAWSKLFFSWSLDHFGWLYQLVVTFTCLLVLYLMLSKAGSIRFGGKNAKPKYSFWLWFAMSLTGGVATGIVTWGVNEPLIYLGNIYGELDGYGIAPFTTEAAVFSMARNFHNWTILPYSVYALAGVLVAYVYFNKREPLAVTATLRPLLGKKVESGLWAGVIDTLSMLAVALGLTSGLTMCIILLTSGLNFAYDIDLTLGFFIGTGIFSIVCFTMSTYLGIDRGIKKLADLNAYFYYGLLVLLVVTGPVLFILDYSTTGLGYWLQNFWSWSLDTGVSGGKPLVQSWTLFDWAIWIAYAPVTGIFLGMIAYGRTVREFLIVNFILPAVFGLLWFSIWGGTAMHMQLSGAVDLVGTIKNSNAVNALWQFLQNMPFGLGWIILPVNLFVILISFVTAADAASNNVASMCIKDVPIGSEAPGSLKVLWGATIGVVAILMAAFSGSEQGVEGVKALATVGGFFVLFVFMLQLMSAIKMFFVDELVEPKEAVLPELNKED</sequence>
<evidence type="ECO:0000313" key="10">
    <source>
        <dbReference type="Proteomes" id="UP000707138"/>
    </source>
</evidence>
<evidence type="ECO:0000313" key="9">
    <source>
        <dbReference type="EMBL" id="MBM6913402.1"/>
    </source>
</evidence>
<keyword evidence="7 8" id="KW-0472">Membrane</keyword>
<reference evidence="9 10" key="1">
    <citation type="journal article" date="2021" name="Sci. Rep.">
        <title>The distribution of antibiotic resistance genes in chicken gut microbiota commensals.</title>
        <authorList>
            <person name="Juricova H."/>
            <person name="Matiasovicova J."/>
            <person name="Kubasova T."/>
            <person name="Cejkova D."/>
            <person name="Rychlik I."/>
        </authorList>
    </citation>
    <scope>NUCLEOTIDE SEQUENCE [LARGE SCALE GENOMIC DNA]</scope>
    <source>
        <strain evidence="9 10">An537</strain>
    </source>
</reference>